<reference evidence="2 3" key="1">
    <citation type="submission" date="2013-01" db="EMBL/GenBank/DDBJ databases">
        <authorList>
            <person name="Harkins D.M."/>
            <person name="Durkin A.S."/>
            <person name="Brinkac L.M."/>
            <person name="Haft D.H."/>
            <person name="Selengut J.D."/>
            <person name="Sanka R."/>
            <person name="DePew J."/>
            <person name="Purushe J."/>
            <person name="Tulsiani S.M."/>
            <person name="Graham G.C."/>
            <person name="Burns M.-A."/>
            <person name="Dohnt M.F."/>
            <person name="Smythe L.D."/>
            <person name="McKay D.B."/>
            <person name="Craig S.B."/>
            <person name="Vinetz J.M."/>
            <person name="Sutton G.G."/>
            <person name="Nierman W.C."/>
            <person name="Fouts D.E."/>
        </authorList>
    </citation>
    <scope>NUCLEOTIDE SEQUENCE [LARGE SCALE GENOMIC DNA]</scope>
    <source>
        <strain evidence="2 3">LT2116</strain>
    </source>
</reference>
<dbReference type="EMBL" id="AHOR02000045">
    <property type="protein sequence ID" value="EMF80854.1"/>
    <property type="molecule type" value="Genomic_DNA"/>
</dbReference>
<accession>M3G4F8</accession>
<dbReference type="AlphaFoldDB" id="M3G4F8"/>
<evidence type="ECO:0000313" key="3">
    <source>
        <dbReference type="Proteomes" id="UP000011770"/>
    </source>
</evidence>
<proteinExistence type="predicted"/>
<dbReference type="Proteomes" id="UP000011770">
    <property type="component" value="Unassembled WGS sequence"/>
</dbReference>
<evidence type="ECO:0000256" key="1">
    <source>
        <dbReference type="SAM" id="MobiDB-lite"/>
    </source>
</evidence>
<comment type="caution">
    <text evidence="2">The sequence shown here is derived from an EMBL/GenBank/DDBJ whole genome shotgun (WGS) entry which is preliminary data.</text>
</comment>
<feature type="region of interest" description="Disordered" evidence="1">
    <location>
        <begin position="47"/>
        <end position="153"/>
    </location>
</feature>
<sequence>MNEFSFLKNAHVFGLDVICENRSVLAGDEAGDVECNGSVVGETRRWGRVSFGSDPRGPSGPAVGIGRKGSEGRDRKEGIGRKGSEGRDRKEGIGRNGIGRKGSEGRDRKEGIGRKGSEGRDRKEGIGRKGSEGRDRKEGIGRKGFALRKNDSGSKNWFHSLIQEFEYFPRVSVILCK</sequence>
<gene>
    <name evidence="2" type="ORF">LEP1GSC188_1906</name>
</gene>
<evidence type="ECO:0000313" key="2">
    <source>
        <dbReference type="EMBL" id="EMF80854.1"/>
    </source>
</evidence>
<feature type="compositionally biased region" description="Basic and acidic residues" evidence="1">
    <location>
        <begin position="68"/>
        <end position="93"/>
    </location>
</feature>
<protein>
    <submittedName>
        <fullName evidence="2">Uncharacterized protein</fullName>
    </submittedName>
</protein>
<feature type="compositionally biased region" description="Basic and acidic residues" evidence="1">
    <location>
        <begin position="101"/>
        <end position="141"/>
    </location>
</feature>
<organism evidence="2 3">
    <name type="scientific">Leptospira weilii serovar Topaz str. LT2116</name>
    <dbReference type="NCBI Taxonomy" id="1088540"/>
    <lineage>
        <taxon>Bacteria</taxon>
        <taxon>Pseudomonadati</taxon>
        <taxon>Spirochaetota</taxon>
        <taxon>Spirochaetia</taxon>
        <taxon>Leptospirales</taxon>
        <taxon>Leptospiraceae</taxon>
        <taxon>Leptospira</taxon>
    </lineage>
</organism>
<name>M3G4F8_9LEPT</name>